<reference evidence="1" key="1">
    <citation type="submission" date="2023-04" db="EMBL/GenBank/DDBJ databases">
        <title>Draft Genome sequencing of Naganishia species isolated from polar environments using Oxford Nanopore Technology.</title>
        <authorList>
            <person name="Leo P."/>
            <person name="Venkateswaran K."/>
        </authorList>
    </citation>
    <scope>NUCLEOTIDE SEQUENCE</scope>
    <source>
        <strain evidence="1">MNA-CCFEE 5261</strain>
    </source>
</reference>
<evidence type="ECO:0000313" key="2">
    <source>
        <dbReference type="Proteomes" id="UP001241377"/>
    </source>
</evidence>
<accession>A0ACC2UXV0</accession>
<name>A0ACC2UXV0_9TREE</name>
<dbReference type="EMBL" id="JASBWR010000147">
    <property type="protein sequence ID" value="KAJ9091581.1"/>
    <property type="molecule type" value="Genomic_DNA"/>
</dbReference>
<comment type="caution">
    <text evidence="1">The sequence shown here is derived from an EMBL/GenBank/DDBJ whole genome shotgun (WGS) entry which is preliminary data.</text>
</comment>
<organism evidence="1 2">
    <name type="scientific">Naganishia cerealis</name>
    <dbReference type="NCBI Taxonomy" id="610337"/>
    <lineage>
        <taxon>Eukaryota</taxon>
        <taxon>Fungi</taxon>
        <taxon>Dikarya</taxon>
        <taxon>Basidiomycota</taxon>
        <taxon>Agaricomycotina</taxon>
        <taxon>Tremellomycetes</taxon>
        <taxon>Filobasidiales</taxon>
        <taxon>Filobasidiaceae</taxon>
        <taxon>Naganishia</taxon>
    </lineage>
</organism>
<proteinExistence type="predicted"/>
<evidence type="ECO:0000313" key="1">
    <source>
        <dbReference type="EMBL" id="KAJ9091581.1"/>
    </source>
</evidence>
<protein>
    <submittedName>
        <fullName evidence="1">Uncharacterized protein</fullName>
    </submittedName>
</protein>
<keyword evidence="2" id="KW-1185">Reference proteome</keyword>
<sequence>MSIEDLSIQDSSAAQSVELNRNEKKARKALEGLGLKKVEGIERVVLKRPRGILLVVAKPEVYRAPGSDTYIVFGEAKLEDNGSAAQLAAAQQVAASQQAAQASMAAGGFEDNGAPKSLEDLLADDEYVPAFLPLAINPSRLLTPPPPTPSVFPVSAPQLVDSEAKDKPASGAEPDAENVKLVMAQAECSEEKAVEALKKADGDLITATPTGPPQVVP</sequence>
<gene>
    <name evidence="1" type="ORF">QFC19_009037</name>
</gene>
<dbReference type="Proteomes" id="UP001241377">
    <property type="component" value="Unassembled WGS sequence"/>
</dbReference>